<evidence type="ECO:0000313" key="2">
    <source>
        <dbReference type="EMBL" id="OLO86337.1"/>
    </source>
</evidence>
<reference evidence="2 3" key="1">
    <citation type="submission" date="2016-12" db="EMBL/GenBank/DDBJ databases">
        <title>Genomic comparison of strains in the 'Actinomyces naeslundii' group.</title>
        <authorList>
            <person name="Mughal S.R."/>
            <person name="Do T."/>
            <person name="Gilbert S.C."/>
            <person name="Witherden E.A."/>
            <person name="Didelot X."/>
            <person name="Beighton D."/>
        </authorList>
    </citation>
    <scope>NUCLEOTIDE SEQUENCE [LARGE SCALE GENOMIC DNA]</scope>
    <source>
        <strain evidence="2 3">WE6B-3</strain>
    </source>
</reference>
<keyword evidence="2" id="KW-0238">DNA-binding</keyword>
<name>A0ABX3F3A6_ACTNA</name>
<evidence type="ECO:0000259" key="1">
    <source>
        <dbReference type="Pfam" id="PF12728"/>
    </source>
</evidence>
<dbReference type="Proteomes" id="UP000186781">
    <property type="component" value="Unassembled WGS sequence"/>
</dbReference>
<protein>
    <submittedName>
        <fullName evidence="2">DNA-binding protein</fullName>
    </submittedName>
</protein>
<dbReference type="GO" id="GO:0003677">
    <property type="term" value="F:DNA binding"/>
    <property type="evidence" value="ECO:0007669"/>
    <property type="project" value="UniProtKB-KW"/>
</dbReference>
<dbReference type="InterPro" id="IPR041657">
    <property type="entry name" value="HTH_17"/>
</dbReference>
<keyword evidence="3" id="KW-1185">Reference proteome</keyword>
<dbReference type="RefSeq" id="WP_075409541.1">
    <property type="nucleotide sequence ID" value="NZ_MSKX01000002.1"/>
</dbReference>
<organism evidence="2 3">
    <name type="scientific">Actinomyces naeslundii</name>
    <dbReference type="NCBI Taxonomy" id="1655"/>
    <lineage>
        <taxon>Bacteria</taxon>
        <taxon>Bacillati</taxon>
        <taxon>Actinomycetota</taxon>
        <taxon>Actinomycetes</taxon>
        <taxon>Actinomycetales</taxon>
        <taxon>Actinomycetaceae</taxon>
        <taxon>Actinomyces</taxon>
    </lineage>
</organism>
<comment type="caution">
    <text evidence="2">The sequence shown here is derived from an EMBL/GenBank/DDBJ whole genome shotgun (WGS) entry which is preliminary data.</text>
</comment>
<sequence length="141" mass="14709">MDYNATLTITPFFPVEDDDAVDGLMEAFADYHPAVGDAPASPGAVQAVITLPAHTLAQAVATATALATQVGDLEGIEVIPTQVWDRREGLKVDDIELVSVTEAAASLGLTSQAIRDRITAGTLPGRKIGRNWLVPTAALAS</sequence>
<gene>
    <name evidence="2" type="ORF">BKH13_00350</name>
</gene>
<feature type="domain" description="Helix-turn-helix" evidence="1">
    <location>
        <begin position="98"/>
        <end position="140"/>
    </location>
</feature>
<accession>A0ABX3F3A6</accession>
<dbReference type="EMBL" id="MSKX01000002">
    <property type="protein sequence ID" value="OLO86337.1"/>
    <property type="molecule type" value="Genomic_DNA"/>
</dbReference>
<dbReference type="Pfam" id="PF12728">
    <property type="entry name" value="HTH_17"/>
    <property type="match status" value="1"/>
</dbReference>
<proteinExistence type="predicted"/>
<evidence type="ECO:0000313" key="3">
    <source>
        <dbReference type="Proteomes" id="UP000186781"/>
    </source>
</evidence>